<gene>
    <name evidence="2" type="primary">cbiG_11</name>
    <name evidence="2" type="ORF">SDC9_190401</name>
</gene>
<feature type="domain" description="CobE/GbiG C-terminal" evidence="1">
    <location>
        <begin position="71"/>
        <end position="186"/>
    </location>
</feature>
<sequence>MEDAETIMTMMVNGKRIGFYSEMEAVIDYKNIVIFKSLEDVRDIQGIIAVTSRDIVSIDIPRAVLRPKNINIGIGCRRYAEGYKVIEAIKAELKENNLSEKSIKAIGTIEAKKDEAGIIKAAHYFNCPLKIFTAEEIREVEDRFEKSDFVKAAVGVYSVSEPCAYLLGGNMRTYKIKHDGITISIAVEVYDG</sequence>
<organism evidence="2">
    <name type="scientific">bioreactor metagenome</name>
    <dbReference type="NCBI Taxonomy" id="1076179"/>
    <lineage>
        <taxon>unclassified sequences</taxon>
        <taxon>metagenomes</taxon>
        <taxon>ecological metagenomes</taxon>
    </lineage>
</organism>
<accession>A0A645I5V1</accession>
<dbReference type="InterPro" id="IPR052553">
    <property type="entry name" value="CbiG_hydrolase"/>
</dbReference>
<comment type="caution">
    <text evidence="2">The sequence shown here is derived from an EMBL/GenBank/DDBJ whole genome shotgun (WGS) entry which is preliminary data.</text>
</comment>
<dbReference type="InterPro" id="IPR002750">
    <property type="entry name" value="CobE/GbiG_C"/>
</dbReference>
<reference evidence="2" key="1">
    <citation type="submission" date="2019-08" db="EMBL/GenBank/DDBJ databases">
        <authorList>
            <person name="Kucharzyk K."/>
            <person name="Murdoch R.W."/>
            <person name="Higgins S."/>
            <person name="Loffler F."/>
        </authorList>
    </citation>
    <scope>NUCLEOTIDE SEQUENCE</scope>
</reference>
<protein>
    <submittedName>
        <fullName evidence="2">Cobalt-precorrin-5A hydrolase</fullName>
        <ecNumber evidence="2">3.7.1.12</ecNumber>
    </submittedName>
</protein>
<dbReference type="GO" id="GO:0009236">
    <property type="term" value="P:cobalamin biosynthetic process"/>
    <property type="evidence" value="ECO:0007669"/>
    <property type="project" value="InterPro"/>
</dbReference>
<dbReference type="Pfam" id="PF01890">
    <property type="entry name" value="CbiG_C"/>
    <property type="match status" value="1"/>
</dbReference>
<evidence type="ECO:0000259" key="1">
    <source>
        <dbReference type="Pfam" id="PF01890"/>
    </source>
</evidence>
<dbReference type="InterPro" id="IPR038029">
    <property type="entry name" value="GbiG_N_sf"/>
</dbReference>
<dbReference type="SUPFAM" id="SSF159664">
    <property type="entry name" value="CobE/GbiG C-terminal domain-like"/>
    <property type="match status" value="1"/>
</dbReference>
<dbReference type="PANTHER" id="PTHR37477:SF1">
    <property type="entry name" value="COBALT-PRECORRIN-5A HYDROLASE"/>
    <property type="match status" value="1"/>
</dbReference>
<dbReference type="SUPFAM" id="SSF159672">
    <property type="entry name" value="CbiG N-terminal domain-like"/>
    <property type="match status" value="1"/>
</dbReference>
<dbReference type="EC" id="3.7.1.12" evidence="2"/>
<dbReference type="GO" id="GO:0043779">
    <property type="term" value="F:cobalt-precorrin-5A acetaldehyde-lyase activity"/>
    <property type="evidence" value="ECO:0007669"/>
    <property type="project" value="UniProtKB-EC"/>
</dbReference>
<keyword evidence="2" id="KW-0378">Hydrolase</keyword>
<dbReference type="Gene3D" id="3.30.420.180">
    <property type="entry name" value="CobE/GbiG C-terminal domain"/>
    <property type="match status" value="1"/>
</dbReference>
<dbReference type="AlphaFoldDB" id="A0A645I5V1"/>
<dbReference type="EMBL" id="VSSQ01100848">
    <property type="protein sequence ID" value="MPN42843.1"/>
    <property type="molecule type" value="Genomic_DNA"/>
</dbReference>
<dbReference type="PANTHER" id="PTHR37477">
    <property type="entry name" value="COBALT-PRECORRIN-5A HYDROLASE"/>
    <property type="match status" value="1"/>
</dbReference>
<name>A0A645I5V1_9ZZZZ</name>
<proteinExistence type="predicted"/>
<dbReference type="InterPro" id="IPR036518">
    <property type="entry name" value="CobE/GbiG_C_sf"/>
</dbReference>
<evidence type="ECO:0000313" key="2">
    <source>
        <dbReference type="EMBL" id="MPN42843.1"/>
    </source>
</evidence>